<protein>
    <recommendedName>
        <fullName evidence="4">Capsid protein</fullName>
    </recommendedName>
</protein>
<evidence type="ECO:0000313" key="3">
    <source>
        <dbReference type="Proteomes" id="UP001383192"/>
    </source>
</evidence>
<feature type="region of interest" description="Disordered" evidence="1">
    <location>
        <begin position="1"/>
        <end position="21"/>
    </location>
</feature>
<evidence type="ECO:0000313" key="2">
    <source>
        <dbReference type="EMBL" id="KAK7047908.1"/>
    </source>
</evidence>
<evidence type="ECO:0000256" key="1">
    <source>
        <dbReference type="SAM" id="MobiDB-lite"/>
    </source>
</evidence>
<feature type="compositionally biased region" description="Polar residues" evidence="1">
    <location>
        <begin position="1"/>
        <end position="10"/>
    </location>
</feature>
<dbReference type="AlphaFoldDB" id="A0AAW0D846"/>
<organism evidence="2 3">
    <name type="scientific">Paramarasmius palmivorus</name>
    <dbReference type="NCBI Taxonomy" id="297713"/>
    <lineage>
        <taxon>Eukaryota</taxon>
        <taxon>Fungi</taxon>
        <taxon>Dikarya</taxon>
        <taxon>Basidiomycota</taxon>
        <taxon>Agaricomycotina</taxon>
        <taxon>Agaricomycetes</taxon>
        <taxon>Agaricomycetidae</taxon>
        <taxon>Agaricales</taxon>
        <taxon>Marasmiineae</taxon>
        <taxon>Marasmiaceae</taxon>
        <taxon>Paramarasmius</taxon>
    </lineage>
</organism>
<dbReference type="Proteomes" id="UP001383192">
    <property type="component" value="Unassembled WGS sequence"/>
</dbReference>
<name>A0AAW0D846_9AGAR</name>
<evidence type="ECO:0008006" key="4">
    <source>
        <dbReference type="Google" id="ProtNLM"/>
    </source>
</evidence>
<dbReference type="EMBL" id="JAYKXP010000018">
    <property type="protein sequence ID" value="KAK7047908.1"/>
    <property type="molecule type" value="Genomic_DNA"/>
</dbReference>
<proteinExistence type="predicted"/>
<comment type="caution">
    <text evidence="2">The sequence shown here is derived from an EMBL/GenBank/DDBJ whole genome shotgun (WGS) entry which is preliminary data.</text>
</comment>
<accession>A0AAW0D846</accession>
<gene>
    <name evidence="2" type="ORF">VNI00_006236</name>
</gene>
<keyword evidence="3" id="KW-1185">Reference proteome</keyword>
<reference evidence="2 3" key="1">
    <citation type="submission" date="2024-01" db="EMBL/GenBank/DDBJ databases">
        <title>A draft genome for a cacao thread blight-causing isolate of Paramarasmius palmivorus.</title>
        <authorList>
            <person name="Baruah I.K."/>
            <person name="Bukari Y."/>
            <person name="Amoako-Attah I."/>
            <person name="Meinhardt L.W."/>
            <person name="Bailey B.A."/>
            <person name="Cohen S.P."/>
        </authorList>
    </citation>
    <scope>NUCLEOTIDE SEQUENCE [LARGE SCALE GENOMIC DNA]</scope>
    <source>
        <strain evidence="2 3">GH-12</strain>
    </source>
</reference>
<sequence length="666" mass="75809">MDKTNPTQLTGDKHFSQIPKWGGQNSKTNLLFNENKFFNTNITDGQKYAQENLVQETDDIHEFANGFSIMSENGSLMPTDPTFTEEPKTMATRGDKIATAHPAYVFTLTPKVKKFVSAEEDLSKIVPYTDYIGMTEWQQKRSFEYNYNPFAYKGLPADGLNSSYVFTGDKGGEFIRRNTFFRFSDLRERLCNDPSDRLKLFAKDWLVALAVMNPTKRAAYKLPAGFLPSDEVLHGIKEYLESVSADPQTKYRSHFPTWNSAGVLQTPIQSATFLATLFARSDVLKDAAASSNVSAFIFGRFCKLVHAATLSPRSDWDVTARYWNVPIPDREIQFYYHLPASLRDRLKLHNNGIKDWMSLIVEGHEGTWTAMNGDKEHPKKFLPKRNVDYIPGQTYSTVDQCHKLGSHPQGLYTVYVSKEDWTAMQAGDIKIRPAVWSLPVGWNPTVKIPRSRDETEELPISQAWVTQSRIEVASIWGRRTGQNQVMDGASAVQIARDIWPVAPNGENERPFEWLHRIAFSFGGTGKDGDPDTAQVADNLVFGTAEANTTMMRYEGCIKRLARREQVVDVHVQTYLLHPEQGWEHYSWMSATLRYIWYPSSVDGKLDKTNFRLVDIPLFGRARPTTFEVKMDEKVDGLLTFGSTVFEALFERNPEDEDKVDEEIPEV</sequence>